<evidence type="ECO:0000256" key="1">
    <source>
        <dbReference type="SAM" id="MobiDB-lite"/>
    </source>
</evidence>
<comment type="caution">
    <text evidence="2">The sequence shown here is derived from an EMBL/GenBank/DDBJ whole genome shotgun (WGS) entry which is preliminary data.</text>
</comment>
<evidence type="ECO:0000313" key="2">
    <source>
        <dbReference type="EMBL" id="MEK0312190.1"/>
    </source>
</evidence>
<dbReference type="EMBL" id="JAOSIK010000072">
    <property type="protein sequence ID" value="MEK0312190.1"/>
    <property type="molecule type" value="Genomic_DNA"/>
</dbReference>
<keyword evidence="3" id="KW-1185">Reference proteome</keyword>
<gene>
    <name evidence="2" type="ORF">OC725_02880</name>
</gene>
<reference evidence="2 3" key="1">
    <citation type="journal article" date="2023" name="Int. J. Syst. Evol. Microbiol.">
        <title>The observation of taxonomic boundaries for the 16SrII and 16SrXXV phytoplasmas using genome-based delimitation.</title>
        <authorList>
            <person name="Rodrigues Jardim B."/>
            <person name="Tran-Nguyen L.T.T."/>
            <person name="Gambley C."/>
            <person name="Al-Sadi A.M."/>
            <person name="Al-Subhi A.M."/>
            <person name="Foissac X."/>
            <person name="Salar P."/>
            <person name="Cai H."/>
            <person name="Yang J.Y."/>
            <person name="Davis R."/>
            <person name="Jones L."/>
            <person name="Rodoni B."/>
            <person name="Constable F.E."/>
        </authorList>
    </citation>
    <scope>NUCLEOTIDE SEQUENCE [LARGE SCALE GENOMIC DNA]</scope>
    <source>
        <strain evidence="2">BAWM-322</strain>
    </source>
</reference>
<feature type="compositionally biased region" description="Basic and acidic residues" evidence="1">
    <location>
        <begin position="16"/>
        <end position="36"/>
    </location>
</feature>
<feature type="region of interest" description="Disordered" evidence="1">
    <location>
        <begin position="16"/>
        <end position="40"/>
    </location>
</feature>
<proteinExistence type="predicted"/>
<name>A0ABU8ZU93_9MOLU</name>
<protein>
    <submittedName>
        <fullName evidence="2">Uncharacterized protein</fullName>
    </submittedName>
</protein>
<accession>A0ABU8ZU93</accession>
<sequence>MKTVLNLKRKEMEISHDLMEGVPESDRSDAKTAESVKKRKQVTFDLMAEEAGLSKPHPEP</sequence>
<evidence type="ECO:0000313" key="3">
    <source>
        <dbReference type="Proteomes" id="UP001382955"/>
    </source>
</evidence>
<organism evidence="2 3">
    <name type="scientific">Candidatus Phytoplasma fabacearum</name>
    <dbReference type="NCBI Taxonomy" id="2982628"/>
    <lineage>
        <taxon>Bacteria</taxon>
        <taxon>Bacillati</taxon>
        <taxon>Mycoplasmatota</taxon>
        <taxon>Mollicutes</taxon>
        <taxon>Acholeplasmatales</taxon>
        <taxon>Acholeplasmataceae</taxon>
        <taxon>Candidatus Phytoplasma</taxon>
        <taxon>16SrII (Peanut WB group)</taxon>
    </lineage>
</organism>
<dbReference type="Proteomes" id="UP001382955">
    <property type="component" value="Unassembled WGS sequence"/>
</dbReference>